<dbReference type="Pfam" id="PF00588">
    <property type="entry name" value="SpoU_methylase"/>
    <property type="match status" value="1"/>
</dbReference>
<evidence type="ECO:0000256" key="6">
    <source>
        <dbReference type="ARBA" id="ARBA00022691"/>
    </source>
</evidence>
<dbReference type="GO" id="GO:0005739">
    <property type="term" value="C:mitochondrion"/>
    <property type="evidence" value="ECO:0007669"/>
    <property type="project" value="UniProtKB-SubCell"/>
</dbReference>
<dbReference type="InterPro" id="IPR029026">
    <property type="entry name" value="tRNA_m1G_MTases_N"/>
</dbReference>
<dbReference type="Pfam" id="PF08032">
    <property type="entry name" value="SpoU_sub_bind"/>
    <property type="match status" value="1"/>
</dbReference>
<dbReference type="PANTHER" id="PTHR46103">
    <property type="entry name" value="RRNA METHYLTRANSFERASE 1, MITOCHONDRIAL"/>
    <property type="match status" value="1"/>
</dbReference>
<evidence type="ECO:0000313" key="12">
    <source>
        <dbReference type="EMBL" id="JAA64049.1"/>
    </source>
</evidence>
<evidence type="ECO:0000256" key="1">
    <source>
        <dbReference type="ARBA" id="ARBA00004173"/>
    </source>
</evidence>
<accession>L7MLL2</accession>
<dbReference type="SUPFAM" id="SSF75217">
    <property type="entry name" value="alpha/beta knot"/>
    <property type="match status" value="1"/>
</dbReference>
<dbReference type="InterPro" id="IPR029064">
    <property type="entry name" value="Ribosomal_eL30-like_sf"/>
</dbReference>
<evidence type="ECO:0000256" key="4">
    <source>
        <dbReference type="ARBA" id="ARBA00022603"/>
    </source>
</evidence>
<organism evidence="12">
    <name type="scientific">Rhipicephalus pulchellus</name>
    <name type="common">Yellow backed tick</name>
    <name type="synonym">Dermacentor pulchellus</name>
    <dbReference type="NCBI Taxonomy" id="72859"/>
    <lineage>
        <taxon>Eukaryota</taxon>
        <taxon>Metazoa</taxon>
        <taxon>Ecdysozoa</taxon>
        <taxon>Arthropoda</taxon>
        <taxon>Chelicerata</taxon>
        <taxon>Arachnida</taxon>
        <taxon>Acari</taxon>
        <taxon>Parasitiformes</taxon>
        <taxon>Ixodida</taxon>
        <taxon>Ixodoidea</taxon>
        <taxon>Ixodidae</taxon>
        <taxon>Rhipicephalinae</taxon>
        <taxon>Rhipicephalus</taxon>
        <taxon>Rhipicephalus</taxon>
    </lineage>
</organism>
<dbReference type="InterPro" id="IPR029028">
    <property type="entry name" value="Alpha/beta_knot_MTases"/>
</dbReference>
<feature type="non-terminal residue" evidence="12">
    <location>
        <position position="1"/>
    </location>
</feature>
<dbReference type="GO" id="GO:0003723">
    <property type="term" value="F:RNA binding"/>
    <property type="evidence" value="ECO:0007669"/>
    <property type="project" value="InterPro"/>
</dbReference>
<evidence type="ECO:0000259" key="11">
    <source>
        <dbReference type="SMART" id="SM00967"/>
    </source>
</evidence>
<dbReference type="Gene3D" id="3.40.1280.10">
    <property type="match status" value="1"/>
</dbReference>
<dbReference type="InterPro" id="IPR013123">
    <property type="entry name" value="SpoU_subst-bd"/>
</dbReference>
<dbReference type="CDD" id="cd18105">
    <property type="entry name" value="SpoU-like_MRM1"/>
    <property type="match status" value="1"/>
</dbReference>
<dbReference type="InterPro" id="IPR047261">
    <property type="entry name" value="MRM1_MeTrfase_dom"/>
</dbReference>
<feature type="domain" description="RNA 2-O ribose methyltransferase substrate binding" evidence="11">
    <location>
        <begin position="105"/>
        <end position="189"/>
    </location>
</feature>
<name>L7MLL2_RHIPC</name>
<evidence type="ECO:0000256" key="3">
    <source>
        <dbReference type="ARBA" id="ARBA00022552"/>
    </source>
</evidence>
<evidence type="ECO:0000256" key="10">
    <source>
        <dbReference type="SAM" id="MobiDB-lite"/>
    </source>
</evidence>
<dbReference type="Gene3D" id="3.30.1330.30">
    <property type="match status" value="1"/>
</dbReference>
<feature type="region of interest" description="Disordered" evidence="10">
    <location>
        <begin position="71"/>
        <end position="101"/>
    </location>
</feature>
<dbReference type="InterPro" id="IPR001537">
    <property type="entry name" value="SpoU_MeTrfase"/>
</dbReference>
<evidence type="ECO:0000256" key="5">
    <source>
        <dbReference type="ARBA" id="ARBA00022679"/>
    </source>
</evidence>
<dbReference type="GO" id="GO:0016435">
    <property type="term" value="F:rRNA (guanine) methyltransferase activity"/>
    <property type="evidence" value="ECO:0007669"/>
    <property type="project" value="TreeGrafter"/>
</dbReference>
<reference evidence="12" key="2">
    <citation type="journal article" date="2015" name="J. Proteomics">
        <title>Sexual differences in the sialomes of the zebra tick, Rhipicephalus pulchellus.</title>
        <authorList>
            <person name="Tan A.W."/>
            <person name="Francischetti I.M."/>
            <person name="Slovak M."/>
            <person name="Kini R.M."/>
            <person name="Ribeiro J.M."/>
        </authorList>
    </citation>
    <scope>NUCLEOTIDE SEQUENCE</scope>
    <source>
        <tissue evidence="12">Salivary gland</tissue>
    </source>
</reference>
<dbReference type="SMART" id="SM00967">
    <property type="entry name" value="SpoU_sub_bind"/>
    <property type="match status" value="1"/>
</dbReference>
<keyword evidence="7" id="KW-0809">Transit peptide</keyword>
<proteinExistence type="evidence at transcript level"/>
<sequence>TCSCFGSCARPRCTNLTFAAMARPLAVCIRGLLKTSRLSPSPVSSAWFSSQSNPEEWEALSGDLMAIHSRREKDKPAALKRRKPILKASEQRQSNKPKASLGGEHVFGLHPVLLALRARKRILYELHVDEGKLSKANRLEQSPLLLQILDLAKEQELPVSGCPQNRLHQWCSGANHQGVCLDASQLPVLHGETLLGSLDKSDVGENPGRPLWLFMDRIQDPMNFGAVLRSSCYFGVQKVFVPSKDSCRLSPTVSKASSGALELMDLYILNTPEQSIMELKAKGWWIVGTSSFYDSTRHASHNESLKLTWDLPPPDKPVLLIVGNEGQGIQSELSALCDSVLCVAPVGEDSPIGSLNVSVATGIVLHHLSLARQS</sequence>
<keyword evidence="4 12" id="KW-0489">Methyltransferase</keyword>
<dbReference type="EMBL" id="GACK01000985">
    <property type="protein sequence ID" value="JAA64049.1"/>
    <property type="molecule type" value="mRNA"/>
</dbReference>
<evidence type="ECO:0000256" key="9">
    <source>
        <dbReference type="ARBA" id="ARBA00034881"/>
    </source>
</evidence>
<comment type="subcellular location">
    <subcellularLocation>
        <location evidence="1">Mitochondrion</location>
    </subcellularLocation>
</comment>
<keyword evidence="8" id="KW-0496">Mitochondrion</keyword>
<dbReference type="SUPFAM" id="SSF55315">
    <property type="entry name" value="L30e-like"/>
    <property type="match status" value="1"/>
</dbReference>
<evidence type="ECO:0000256" key="8">
    <source>
        <dbReference type="ARBA" id="ARBA00023128"/>
    </source>
</evidence>
<evidence type="ECO:0000256" key="2">
    <source>
        <dbReference type="ARBA" id="ARBA00007228"/>
    </source>
</evidence>
<reference evidence="12" key="1">
    <citation type="submission" date="2012-11" db="EMBL/GenBank/DDBJ databases">
        <authorList>
            <person name="Lucero-Rivera Y.E."/>
            <person name="Tovar-Ramirez D."/>
        </authorList>
    </citation>
    <scope>NUCLEOTIDE SEQUENCE</scope>
    <source>
        <tissue evidence="12">Salivary gland</tissue>
    </source>
</reference>
<keyword evidence="5" id="KW-0808">Transferase</keyword>
<comment type="similarity">
    <text evidence="2">Belongs to the class IV-like SAM-binding methyltransferase superfamily. RNA methyltransferase TrmH family.</text>
</comment>
<keyword evidence="6" id="KW-0949">S-adenosyl-L-methionine</keyword>
<dbReference type="AlphaFoldDB" id="L7MLL2"/>
<dbReference type="InterPro" id="IPR047182">
    <property type="entry name" value="MRM1"/>
</dbReference>
<evidence type="ECO:0000256" key="7">
    <source>
        <dbReference type="ARBA" id="ARBA00022946"/>
    </source>
</evidence>
<dbReference type="PANTHER" id="PTHR46103:SF1">
    <property type="entry name" value="RRNA METHYLTRANSFERASE 1, MITOCHONDRIAL"/>
    <property type="match status" value="1"/>
</dbReference>
<keyword evidence="3" id="KW-0698">rRNA processing</keyword>
<protein>
    <recommendedName>
        <fullName evidence="9">rRNA methyltransferase 1, mitochondrial</fullName>
    </recommendedName>
</protein>